<sequence>MSYPVYYPTPIKGETVFSWVARAHSYSGYPSFRNQSLKALQIKTELASTEFPSYIAKLAQSSCVDEQWIVQFMTGINYYRPFQTQAQYQQLQTDLLSGNTAYMHSRYGMVANRLLTEPVLKSCPACVTYDEAQHGFAYWHVIHQLAGVTCCPLHGLKLHSEKRIRSFAAQPETSEIVDASISEFNLSTCIAMTFIDEPIFYAKSDLVRVLKNRLLEMGMVTACGNTRKRLLVPLMIEELGKLSNCAHFKRLACGLRRGSYPANLFYQPHNQYHPLKYYFLIHCLFGSWERFKTAMEAQPAKEPKTPKEQVQSPSSLIDNSLIIKYLKDGGSMRKIAAQTGKSIAYIKKVAANNQIAVDKRPSKIFSVDERDIWRKLMVGIPTEVIAREHGISQGAVELILGKFSELVTLRKAIRLNKKRQQCRQEIDAFCQCHPQCRQKEVRANCGASYIWLYKHDKCWLEQHLPSPIPRALRYLGK</sequence>
<evidence type="ECO:0000259" key="1">
    <source>
        <dbReference type="Pfam" id="PF06527"/>
    </source>
</evidence>
<feature type="domain" description="Transposon Tn7 transposition protein TnsD C-terminal" evidence="2">
    <location>
        <begin position="379"/>
        <end position="467"/>
    </location>
</feature>
<dbReference type="Pfam" id="PF06527">
    <property type="entry name" value="TniQ"/>
    <property type="match status" value="1"/>
</dbReference>
<dbReference type="InterPro" id="IPR009492">
    <property type="entry name" value="TniQ"/>
</dbReference>
<protein>
    <recommendedName>
        <fullName evidence="5">Transposon Tn7 transposition protein TnsD C-termianl domain-containing protein</fullName>
    </recommendedName>
</protein>
<dbReference type="Pfam" id="PF15978">
    <property type="entry name" value="TnsD"/>
    <property type="match status" value="1"/>
</dbReference>
<reference evidence="3 4" key="1">
    <citation type="submission" date="2020-01" db="EMBL/GenBank/DDBJ databases">
        <authorList>
            <person name="Chen J."/>
            <person name="Zhu S."/>
            <person name="Yang J."/>
        </authorList>
    </citation>
    <scope>NUCLEOTIDE SEQUENCE [LARGE SCALE GENOMIC DNA]</scope>
    <source>
        <strain evidence="3 4">345S023</strain>
    </source>
</reference>
<proteinExistence type="predicted"/>
<organism evidence="3 4">
    <name type="scientific">Alteromonas profundi</name>
    <dbReference type="NCBI Taxonomy" id="2696062"/>
    <lineage>
        <taxon>Bacteria</taxon>
        <taxon>Pseudomonadati</taxon>
        <taxon>Pseudomonadota</taxon>
        <taxon>Gammaproteobacteria</taxon>
        <taxon>Alteromonadales</taxon>
        <taxon>Alteromonadaceae</taxon>
        <taxon>Alteromonas/Salinimonas group</taxon>
        <taxon>Alteromonas</taxon>
    </lineage>
</organism>
<evidence type="ECO:0000313" key="4">
    <source>
        <dbReference type="Proteomes" id="UP000470213"/>
    </source>
</evidence>
<dbReference type="EMBL" id="JAAAWN010000003">
    <property type="protein sequence ID" value="NDV90127.1"/>
    <property type="molecule type" value="Genomic_DNA"/>
</dbReference>
<evidence type="ECO:0000259" key="2">
    <source>
        <dbReference type="Pfam" id="PF15978"/>
    </source>
</evidence>
<feature type="domain" description="TniQ" evidence="1">
    <location>
        <begin position="7"/>
        <end position="158"/>
    </location>
</feature>
<comment type="caution">
    <text evidence="3">The sequence shown here is derived from an EMBL/GenBank/DDBJ whole genome shotgun (WGS) entry which is preliminary data.</text>
</comment>
<gene>
    <name evidence="3" type="ORF">GTH32_02820</name>
</gene>
<dbReference type="RefSeq" id="WP_163083728.1">
    <property type="nucleotide sequence ID" value="NZ_JAAAWN010000003.1"/>
</dbReference>
<dbReference type="InterPro" id="IPR032750">
    <property type="entry name" value="TnsD_C"/>
</dbReference>
<evidence type="ECO:0000313" key="3">
    <source>
        <dbReference type="EMBL" id="NDV90127.1"/>
    </source>
</evidence>
<dbReference type="AlphaFoldDB" id="A0A7X5LIR6"/>
<dbReference type="Proteomes" id="UP000470213">
    <property type="component" value="Unassembled WGS sequence"/>
</dbReference>
<keyword evidence="4" id="KW-1185">Reference proteome</keyword>
<name>A0A7X5LIR6_9ALTE</name>
<evidence type="ECO:0008006" key="5">
    <source>
        <dbReference type="Google" id="ProtNLM"/>
    </source>
</evidence>
<accession>A0A7X5LIR6</accession>